<protein>
    <submittedName>
        <fullName evidence="1">Putrescine transport system substrate-binding protein</fullName>
    </submittedName>
</protein>
<sequence>MPAGRITAETLDTNGNADAKGFLDANLRDQPGLYPGRVTKRRLYVLAPPKEAPHCP</sequence>
<reference evidence="1 2" key="1">
    <citation type="submission" date="2016-10" db="EMBL/GenBank/DDBJ databases">
        <authorList>
            <person name="Varghese N."/>
            <person name="Submissions S."/>
        </authorList>
    </citation>
    <scope>NUCLEOTIDE SEQUENCE [LARGE SCALE GENOMIC DNA]</scope>
    <source>
        <strain evidence="1 2">CIP 109853</strain>
    </source>
</reference>
<evidence type="ECO:0000313" key="2">
    <source>
        <dbReference type="Proteomes" id="UP000198512"/>
    </source>
</evidence>
<evidence type="ECO:0000313" key="1">
    <source>
        <dbReference type="EMBL" id="SER25516.1"/>
    </source>
</evidence>
<gene>
    <name evidence="1" type="ORF">SAMN05216600_11957</name>
</gene>
<dbReference type="EMBL" id="FOFP01000019">
    <property type="protein sequence ID" value="SER25516.1"/>
    <property type="molecule type" value="Genomic_DNA"/>
</dbReference>
<keyword evidence="2" id="KW-1185">Reference proteome</keyword>
<organism evidence="1 2">
    <name type="scientific">Pseudomonas cuatrocienegasensis</name>
    <dbReference type="NCBI Taxonomy" id="543360"/>
    <lineage>
        <taxon>Bacteria</taxon>
        <taxon>Pseudomonadati</taxon>
        <taxon>Pseudomonadota</taxon>
        <taxon>Gammaproteobacteria</taxon>
        <taxon>Pseudomonadales</taxon>
        <taxon>Pseudomonadaceae</taxon>
        <taxon>Pseudomonas</taxon>
    </lineage>
</organism>
<comment type="caution">
    <text evidence="1">The sequence shown here is derived from an EMBL/GenBank/DDBJ whole genome shotgun (WGS) entry which is preliminary data.</text>
</comment>
<proteinExistence type="predicted"/>
<accession>A0ABY1BNJ9</accession>
<dbReference type="RefSeq" id="WP_167362826.1">
    <property type="nucleotide sequence ID" value="NZ_FOFP01000019.1"/>
</dbReference>
<name>A0ABY1BNJ9_9PSED</name>
<dbReference type="Proteomes" id="UP000198512">
    <property type="component" value="Unassembled WGS sequence"/>
</dbReference>